<dbReference type="InterPro" id="IPR056473">
    <property type="entry name" value="HEAT_Utp10/HEAT1"/>
</dbReference>
<dbReference type="OrthoDB" id="31183at2759"/>
<dbReference type="InParanoid" id="A0A165QXJ1"/>
<evidence type="ECO:0000259" key="10">
    <source>
        <dbReference type="SMART" id="SM01036"/>
    </source>
</evidence>
<keyword evidence="7 9" id="KW-0687">Ribonucleoprotein</keyword>
<evidence type="ECO:0000313" key="12">
    <source>
        <dbReference type="Proteomes" id="UP000076761"/>
    </source>
</evidence>
<comment type="subunit">
    <text evidence="9">Component of the ribosomal small subunit (SSU) processome.</text>
</comment>
<keyword evidence="12" id="KW-1185">Reference proteome</keyword>
<dbReference type="GO" id="GO:0030515">
    <property type="term" value="F:snoRNA binding"/>
    <property type="evidence" value="ECO:0007669"/>
    <property type="project" value="TreeGrafter"/>
</dbReference>
<protein>
    <recommendedName>
        <fullName evidence="3 9">U3 small nucleolar RNA-associated protein 10</fullName>
    </recommendedName>
</protein>
<evidence type="ECO:0000256" key="6">
    <source>
        <dbReference type="ARBA" id="ARBA00023242"/>
    </source>
</evidence>
<name>A0A165QXJ1_9AGAM</name>
<sequence length="2085" mass="229870">MVSNLASQLAQGASLNTALLVDRSKRKWAESYLLTGREADQHDLDSIHALGVNGFIRLKILNPALEAYEDALFSEGAKGLDRTLLNASANAELDKEIAGCLRLLAPYLMDAPTGRVLEWLVRRFRINEFNVEDILALFLPFHESPHFAKMITILHINKQSKWAFLLPFKSAAQHLSRTSLVTEMIRNSDLSRFVTSLLMTGIEHESAHRALVAFHTGILIEFIAKSKSLSAGELAFILPALLVPLQKIDSQQTPYLKDIVLGNYVILAALSQKCPFSAEALQAIVSAVVASGHHVYPIQCIRALLSICAPQESQDRFSASIIKSLLQLKDVGSSLKEILNFVGAEKVVNPLIPGLLTRLNTRKAYSALETILTTPGVPQSVVHKASRLLMDDMMGSDKPATMNERRCMLSLIQQRYPDVLQKTTGEIIAEGEDAKDAAEQLILSLSIAQVPAGSEQVGKLSHDMIIGSSDADSNVRSIAVRNIFEALGKADDLSEADLESIHLALLTRIHDTSLGVLETLYSQPTLLLPIISQHKDTYISTLSTVLLSNSVPSRQVIRLHLTFLCHQFCNANPNTSREVFEKVLFAFLLFSKPRQRTASAVWEIIGAQEAARGIGSYELFGGCVDVVQWEMGNQDAGEGEGKSVQAMSKVNLALALKVAENIIASNDYAQHFDYVLTKLHDLNPHTRHLAYLVARALLGMVSGETQIETAHRLFGAMDLKSLDDMGDFMAGVDTLHSFLNDESLGMSVVQKPSSWNTTRRLQTAILALLPVIVRPSHLRIDWISAATRRSCSDSADSRSGRYVQLMRKVYNFANSSSAQPVLTSSILRALFINLGDDSLVFLAGVWTSSDQSEEGMDLQRIREAALLHSAAFLAAHAGTEKAVDFQTILPSVLVALQDTETGVRRAAVECISVIRNLSDAAEASSIYDCETIYGPSSSELQFLEWQDFKKYIVALASHQAHLVNDPEYVVNFHGSVLERSKADSKKEASYKQRLLCYILSHVNACTIPSIRIGLLKMVEGVSHPVKGEMLLDLIRSVVSDPPAQEFQITYGQGLQEFSRLLLQSFNVSLSKEFNNVASVVWPAYISSIKCVFGAELLRPARPTLSRNLQSGLFASLSLDRQVELCQVLLACASASSKNTEHGKDLLSNVIRDPSLVVRLFDGLVLPSTDSNDRASKRVRYDPADTASDDRNALPSVTLLAEIVSTKSIAGSGELLVCLLEILGKVIHSDLWSQTEKSYLEQLLMAALERLSTQSIPGLKPSSIRLDILVELIRAADNPQTFNQVLLLMASMARLAPEAVLHNIMPVFTFMGSNVFHRDDAYSFNVVQKTIDSIVPVMVSSLKVNNATKLELCIASRDFLRIFVDAASHVPRHRRANFFSHLVDVLGAEDFLAPLCMLFVEKSANRIVRQNVADLQSTLSLPIAVLEHCPTVVQLEALSECLVESKRLLGWIMEPNSSAIVFLDNARVDDEQSSSRVLLYKRRACSLIILVGQSTRKAFARSHDERLEQPISILISRFLELIYLPGEETKDESVSDVLQAARASLNQALGSMHAIDFVQSVATLIKLDDPKVIIGALEILSSRLPDISDGVRQAVTATIKDIITSLERILSRDDDVSLQAQGFVSLRVISESACPGEESLLLTVVPRILHAMGGERVSAQATAALSPMIAKLGPRILPHFRDIIRQTVAIIQGQQPIAEDVVSAARALVGLLDHIPNLWGRSEVTQVLETYLSAKLGGPETDSPAMTSLIKAVTKKVPSTLLLYTLSNISLYETVDDKVLRIARYFAVLRRALRPAERSVVMDNLRSLLRVFLDGFDVLQRVAEDETEELESTIISAFVEFVTKLNETAFRPIFRKLYDWALGVSDGGSVQRKRITFCHIYEALLEFFKSLMTPYMSFLLSPFMDILHTFRSSDVEDGDVLWSSVITILAKSFRFDEGVFWRGDKLRQVTPALIAQIPIVLSIQDSKDVLQDCLVALTESVSDDALLKKINLDVLMHARSDYPALRLFALSCSAAIWKTHGHKLLGEQSRTNVQTAFDRLVTGAEFVAETSTFIAECAEDDNDSVVMGCRKLKDVVESVAGKIDEL</sequence>
<dbReference type="Proteomes" id="UP000076761">
    <property type="component" value="Unassembled WGS sequence"/>
</dbReference>
<accession>A0A165QXJ1</accession>
<dbReference type="GO" id="GO:0045943">
    <property type="term" value="P:positive regulation of transcription by RNA polymerase I"/>
    <property type="evidence" value="ECO:0007669"/>
    <property type="project" value="TreeGrafter"/>
</dbReference>
<keyword evidence="5 9" id="KW-0698">rRNA processing</keyword>
<dbReference type="PROSITE" id="PS50077">
    <property type="entry name" value="HEAT_REPEAT"/>
    <property type="match status" value="1"/>
</dbReference>
<evidence type="ECO:0000256" key="7">
    <source>
        <dbReference type="ARBA" id="ARBA00023274"/>
    </source>
</evidence>
<dbReference type="SUPFAM" id="SSF48371">
    <property type="entry name" value="ARM repeat"/>
    <property type="match status" value="2"/>
</dbReference>
<evidence type="ECO:0000256" key="9">
    <source>
        <dbReference type="RuleBase" id="RU367065"/>
    </source>
</evidence>
<evidence type="ECO:0000256" key="3">
    <source>
        <dbReference type="ARBA" id="ARBA00015399"/>
    </source>
</evidence>
<dbReference type="FunCoup" id="A0A165QXJ1">
    <property type="interactions" value="686"/>
</dbReference>
<dbReference type="GO" id="GO:0030686">
    <property type="term" value="C:90S preribosome"/>
    <property type="evidence" value="ECO:0007669"/>
    <property type="project" value="TreeGrafter"/>
</dbReference>
<dbReference type="GO" id="GO:0032040">
    <property type="term" value="C:small-subunit processome"/>
    <property type="evidence" value="ECO:0007669"/>
    <property type="project" value="TreeGrafter"/>
</dbReference>
<keyword evidence="4 9" id="KW-0690">Ribosome biogenesis</keyword>
<dbReference type="PANTHER" id="PTHR13457:SF1">
    <property type="entry name" value="HEAT REPEAT-CONTAINING PROTEIN 1"/>
    <property type="match status" value="1"/>
</dbReference>
<feature type="repeat" description="HEAT" evidence="8">
    <location>
        <begin position="888"/>
        <end position="925"/>
    </location>
</feature>
<dbReference type="GO" id="GO:0000462">
    <property type="term" value="P:maturation of SSU-rRNA from tricistronic rRNA transcript (SSU-rRNA, 5.8S rRNA, LSU-rRNA)"/>
    <property type="evidence" value="ECO:0007669"/>
    <property type="project" value="TreeGrafter"/>
</dbReference>
<keyword evidence="6 9" id="KW-0539">Nucleus</keyword>
<dbReference type="InterPro" id="IPR011989">
    <property type="entry name" value="ARM-like"/>
</dbReference>
<dbReference type="InterPro" id="IPR016024">
    <property type="entry name" value="ARM-type_fold"/>
</dbReference>
<dbReference type="InterPro" id="IPR022125">
    <property type="entry name" value="U3snoRNP10_N"/>
</dbReference>
<dbReference type="EMBL" id="KV425589">
    <property type="protein sequence ID" value="KZT23010.1"/>
    <property type="molecule type" value="Genomic_DNA"/>
</dbReference>
<comment type="subcellular location">
    <subcellularLocation>
        <location evidence="1 9">Nucleus</location>
        <location evidence="1 9">Nucleolus</location>
    </subcellularLocation>
</comment>
<evidence type="ECO:0000256" key="2">
    <source>
        <dbReference type="ARBA" id="ARBA00010559"/>
    </source>
</evidence>
<dbReference type="Gene3D" id="1.25.10.10">
    <property type="entry name" value="Leucine-rich Repeat Variant"/>
    <property type="match status" value="2"/>
</dbReference>
<evidence type="ECO:0000256" key="4">
    <source>
        <dbReference type="ARBA" id="ARBA00022517"/>
    </source>
</evidence>
<evidence type="ECO:0000256" key="5">
    <source>
        <dbReference type="ARBA" id="ARBA00022552"/>
    </source>
</evidence>
<dbReference type="GO" id="GO:0034455">
    <property type="term" value="C:t-UTP complex"/>
    <property type="evidence" value="ECO:0007669"/>
    <property type="project" value="TreeGrafter"/>
</dbReference>
<organism evidence="11 12">
    <name type="scientific">Neolentinus lepideus HHB14362 ss-1</name>
    <dbReference type="NCBI Taxonomy" id="1314782"/>
    <lineage>
        <taxon>Eukaryota</taxon>
        <taxon>Fungi</taxon>
        <taxon>Dikarya</taxon>
        <taxon>Basidiomycota</taxon>
        <taxon>Agaricomycotina</taxon>
        <taxon>Agaricomycetes</taxon>
        <taxon>Gloeophyllales</taxon>
        <taxon>Gloeophyllaceae</taxon>
        <taxon>Neolentinus</taxon>
    </lineage>
</organism>
<gene>
    <name evidence="11" type="ORF">NEOLEDRAFT_1180414</name>
</gene>
<reference evidence="11 12" key="1">
    <citation type="journal article" date="2016" name="Mol. Biol. Evol.">
        <title>Comparative Genomics of Early-Diverging Mushroom-Forming Fungi Provides Insights into the Origins of Lignocellulose Decay Capabilities.</title>
        <authorList>
            <person name="Nagy L.G."/>
            <person name="Riley R."/>
            <person name="Tritt A."/>
            <person name="Adam C."/>
            <person name="Daum C."/>
            <person name="Floudas D."/>
            <person name="Sun H."/>
            <person name="Yadav J.S."/>
            <person name="Pangilinan J."/>
            <person name="Larsson K.H."/>
            <person name="Matsuura K."/>
            <person name="Barry K."/>
            <person name="Labutti K."/>
            <person name="Kuo R."/>
            <person name="Ohm R.A."/>
            <person name="Bhattacharya S.S."/>
            <person name="Shirouzu T."/>
            <person name="Yoshinaga Y."/>
            <person name="Martin F.M."/>
            <person name="Grigoriev I.V."/>
            <person name="Hibbett D.S."/>
        </authorList>
    </citation>
    <scope>NUCLEOTIDE SEQUENCE [LARGE SCALE GENOMIC DNA]</scope>
    <source>
        <strain evidence="11 12">HHB14362 ss-1</strain>
    </source>
</reference>
<dbReference type="PANTHER" id="PTHR13457">
    <property type="entry name" value="BAP28"/>
    <property type="match status" value="1"/>
</dbReference>
<feature type="domain" description="BP28 C-terminal" evidence="10">
    <location>
        <begin position="1797"/>
        <end position="1939"/>
    </location>
</feature>
<evidence type="ECO:0000256" key="1">
    <source>
        <dbReference type="ARBA" id="ARBA00004604"/>
    </source>
</evidence>
<dbReference type="Pfam" id="PF12397">
    <property type="entry name" value="U3snoRNP10"/>
    <property type="match status" value="1"/>
</dbReference>
<dbReference type="InterPro" id="IPR040191">
    <property type="entry name" value="UTP10"/>
</dbReference>
<proteinExistence type="inferred from homology"/>
<dbReference type="STRING" id="1314782.A0A165QXJ1"/>
<dbReference type="Pfam" id="PF08146">
    <property type="entry name" value="BP28CT"/>
    <property type="match status" value="1"/>
</dbReference>
<dbReference type="InterPro" id="IPR012954">
    <property type="entry name" value="BP28_C_dom"/>
</dbReference>
<comment type="similarity">
    <text evidence="2 9">Belongs to the HEATR1/UTP10 family.</text>
</comment>
<dbReference type="SMART" id="SM01036">
    <property type="entry name" value="BP28CT"/>
    <property type="match status" value="1"/>
</dbReference>
<evidence type="ECO:0000256" key="8">
    <source>
        <dbReference type="PROSITE-ProRule" id="PRU00103"/>
    </source>
</evidence>
<dbReference type="InterPro" id="IPR021133">
    <property type="entry name" value="HEAT_type_2"/>
</dbReference>
<dbReference type="Pfam" id="PF23243">
    <property type="entry name" value="HEAT_HEATR1"/>
    <property type="match status" value="1"/>
</dbReference>
<comment type="function">
    <text evidence="9">Involved in nucleolar processing of pre-18S ribosomal RNA.</text>
</comment>
<evidence type="ECO:0000313" key="11">
    <source>
        <dbReference type="EMBL" id="KZT23010.1"/>
    </source>
</evidence>